<feature type="transmembrane region" description="Helical" evidence="8">
    <location>
        <begin position="346"/>
        <end position="369"/>
    </location>
</feature>
<keyword evidence="11" id="KW-1185">Reference proteome</keyword>
<dbReference type="Pfam" id="PF00361">
    <property type="entry name" value="Proton_antipo_M"/>
    <property type="match status" value="1"/>
</dbReference>
<feature type="transmembrane region" description="Helical" evidence="8">
    <location>
        <begin position="149"/>
        <end position="172"/>
    </location>
</feature>
<evidence type="ECO:0000256" key="7">
    <source>
        <dbReference type="RuleBase" id="RU000320"/>
    </source>
</evidence>
<keyword evidence="6 8" id="KW-0472">Membrane</keyword>
<accession>K1L1C5</accession>
<feature type="transmembrane region" description="Helical" evidence="8">
    <location>
        <begin position="468"/>
        <end position="490"/>
    </location>
</feature>
<evidence type="ECO:0000256" key="1">
    <source>
        <dbReference type="ARBA" id="ARBA00004651"/>
    </source>
</evidence>
<proteinExistence type="predicted"/>
<protein>
    <submittedName>
        <fullName evidence="10">Hydrogenase-4 component B</fullName>
        <ecNumber evidence="10">1.-.-.-</ecNumber>
    </submittedName>
</protein>
<dbReference type="PANTHER" id="PTHR42682:SF4">
    <property type="entry name" value="NADH-UBIQUINONE_PLASTOQUINONE"/>
    <property type="match status" value="1"/>
</dbReference>
<dbReference type="InterPro" id="IPR003918">
    <property type="entry name" value="NADH_UbQ_OxRdtase"/>
</dbReference>
<feature type="transmembrane region" description="Helical" evidence="8">
    <location>
        <begin position="256"/>
        <end position="276"/>
    </location>
</feature>
<comment type="caution">
    <text evidence="10">The sequence shown here is derived from an EMBL/GenBank/DDBJ whole genome shotgun (WGS) entry which is preliminary data.</text>
</comment>
<feature type="transmembrane region" description="Helical" evidence="8">
    <location>
        <begin position="68"/>
        <end position="88"/>
    </location>
</feature>
<dbReference type="GO" id="GO:0008137">
    <property type="term" value="F:NADH dehydrogenase (ubiquinone) activity"/>
    <property type="evidence" value="ECO:0007669"/>
    <property type="project" value="InterPro"/>
</dbReference>
<dbReference type="EMBL" id="AMGM01000012">
    <property type="protein sequence ID" value="EKB50185.1"/>
    <property type="molecule type" value="Genomic_DNA"/>
</dbReference>
<feature type="transmembrane region" description="Helical" evidence="8">
    <location>
        <begin position="389"/>
        <end position="411"/>
    </location>
</feature>
<sequence>MIWLSVIILPLLAALLTSRYPSGRRNAGPIFVLASLPAVGLGLAEVPGITLDWFILGTQFSLDTPRRIILLLTGILWASSGLFSGTYLKDDIRRGSFNFYFGGAMAGNFGLLITEDAASFYTFFALMTFASYGLVIHSQTAAARKAAKTYLVMAIIGELFIISALFLAVQSAGSMLLSDLPPALANASNGPFIFLLGLIGFGVKVGAIPLYFWLPLAHPAAPVPASAVLSGAMIKAGLIGWMHLAPVGLVDWPSLSLMMISLGFTATLGAVIIGLLQVDPKTNLAYSSISQMGLMTAFLGIGLYGGIPGSLLLPAIALYAFNHGTAKALLFLGTALPGKVGGYWRILMWLGLGLAVLAIAGGPLTGGLWTKYLLKTFLSKTSLPGIDVFAYLLTLSAVTTTLLLSRFLHILRQVESPKESKTPSFILPWFFLLLAGGWWTMSPTLLPEGLMYQILGEKGMMAFFWNPITIWAALWPIILTAATLVVVFTLKSSFLNRWIKEKPLIPPGDFLYVILWIGNLFEKQIQKVIAFMHSFGESRHSAEKIIYKFIDNKKTIQISTQAESLLRRWEVVGISFFIFFVALFFLLR</sequence>
<dbReference type="Proteomes" id="UP000004478">
    <property type="component" value="Unassembled WGS sequence"/>
</dbReference>
<dbReference type="InterPro" id="IPR052175">
    <property type="entry name" value="ComplexI-like_HydComp"/>
</dbReference>
<dbReference type="OrthoDB" id="9811718at2"/>
<feature type="transmembrane region" description="Helical" evidence="8">
    <location>
        <begin position="192"/>
        <end position="214"/>
    </location>
</feature>
<evidence type="ECO:0000256" key="2">
    <source>
        <dbReference type="ARBA" id="ARBA00022475"/>
    </source>
</evidence>
<comment type="subcellular location">
    <subcellularLocation>
        <location evidence="1">Cell membrane</location>
        <topology evidence="1">Multi-pass membrane protein</topology>
    </subcellularLocation>
    <subcellularLocation>
        <location evidence="7">Membrane</location>
        <topology evidence="7">Multi-pass membrane protein</topology>
    </subcellularLocation>
</comment>
<dbReference type="PANTHER" id="PTHR42682">
    <property type="entry name" value="HYDROGENASE-4 COMPONENT F"/>
    <property type="match status" value="1"/>
</dbReference>
<feature type="transmembrane region" description="Helical" evidence="8">
    <location>
        <begin position="226"/>
        <end position="244"/>
    </location>
</feature>
<feature type="transmembrane region" description="Helical" evidence="8">
    <location>
        <begin position="29"/>
        <end position="56"/>
    </location>
</feature>
<feature type="transmembrane region" description="Helical" evidence="8">
    <location>
        <begin position="569"/>
        <end position="587"/>
    </location>
</feature>
<keyword evidence="4 8" id="KW-1133">Transmembrane helix</keyword>
<feature type="transmembrane region" description="Helical" evidence="8">
    <location>
        <begin position="118"/>
        <end position="137"/>
    </location>
</feature>
<dbReference type="InterPro" id="IPR001750">
    <property type="entry name" value="ND/Mrp_TM"/>
</dbReference>
<evidence type="ECO:0000313" key="11">
    <source>
        <dbReference type="Proteomes" id="UP000004478"/>
    </source>
</evidence>
<dbReference type="GO" id="GO:0042773">
    <property type="term" value="P:ATP synthesis coupled electron transport"/>
    <property type="evidence" value="ECO:0007669"/>
    <property type="project" value="InterPro"/>
</dbReference>
<dbReference type="EC" id="1.-.-.-" evidence="10"/>
<keyword evidence="5 10" id="KW-0560">Oxidoreductase</keyword>
<feature type="transmembrane region" description="Helical" evidence="8">
    <location>
        <begin position="311"/>
        <end position="334"/>
    </location>
</feature>
<feature type="domain" description="NADH:quinone oxidoreductase/Mrp antiporter transmembrane" evidence="9">
    <location>
        <begin position="116"/>
        <end position="334"/>
    </location>
</feature>
<evidence type="ECO:0000256" key="8">
    <source>
        <dbReference type="SAM" id="Phobius"/>
    </source>
</evidence>
<gene>
    <name evidence="10" type="primary">hyfB</name>
    <name evidence="10" type="ORF">B879_01190</name>
</gene>
<reference evidence="10 11" key="1">
    <citation type="journal article" date="2012" name="J. Bacteriol.">
        <title>Draft Genome Sequence of Cecembia lonarensis Strain LW9T, Isolated from Lonar Lake, a Haloalkaline Lake in India.</title>
        <authorList>
            <person name="Shivaji S."/>
            <person name="Ara S."/>
            <person name="Singh A."/>
            <person name="Pinnaka A.K."/>
        </authorList>
    </citation>
    <scope>NUCLEOTIDE SEQUENCE [LARGE SCALE GENOMIC DNA]</scope>
    <source>
        <strain evidence="10 11">LW9</strain>
    </source>
</reference>
<evidence type="ECO:0000256" key="5">
    <source>
        <dbReference type="ARBA" id="ARBA00023002"/>
    </source>
</evidence>
<evidence type="ECO:0000256" key="6">
    <source>
        <dbReference type="ARBA" id="ARBA00023136"/>
    </source>
</evidence>
<feature type="transmembrane region" description="Helical" evidence="8">
    <location>
        <begin position="283"/>
        <end position="305"/>
    </location>
</feature>
<dbReference type="PRINTS" id="PR01437">
    <property type="entry name" value="NUOXDRDTASE4"/>
</dbReference>
<dbReference type="PATRIC" id="fig|1225176.3.peg.1269"/>
<evidence type="ECO:0000259" key="9">
    <source>
        <dbReference type="Pfam" id="PF00361"/>
    </source>
</evidence>
<feature type="transmembrane region" description="Helical" evidence="8">
    <location>
        <begin position="423"/>
        <end position="441"/>
    </location>
</feature>
<organism evidence="10 11">
    <name type="scientific">Cecembia lonarensis (strain CCUG 58316 / KCTC 22772 / LW9)</name>
    <dbReference type="NCBI Taxonomy" id="1225176"/>
    <lineage>
        <taxon>Bacteria</taxon>
        <taxon>Pseudomonadati</taxon>
        <taxon>Bacteroidota</taxon>
        <taxon>Cytophagia</taxon>
        <taxon>Cytophagales</taxon>
        <taxon>Cyclobacteriaceae</taxon>
        <taxon>Cecembia</taxon>
    </lineage>
</organism>
<evidence type="ECO:0000256" key="3">
    <source>
        <dbReference type="ARBA" id="ARBA00022692"/>
    </source>
</evidence>
<dbReference type="AlphaFoldDB" id="K1L1C5"/>
<dbReference type="RefSeq" id="WP_009184232.1">
    <property type="nucleotide sequence ID" value="NZ_AMGM01000012.1"/>
</dbReference>
<keyword evidence="2" id="KW-1003">Cell membrane</keyword>
<dbReference type="GO" id="GO:0016491">
    <property type="term" value="F:oxidoreductase activity"/>
    <property type="evidence" value="ECO:0007669"/>
    <property type="project" value="UniProtKB-KW"/>
</dbReference>
<dbReference type="GO" id="GO:0005886">
    <property type="term" value="C:plasma membrane"/>
    <property type="evidence" value="ECO:0007669"/>
    <property type="project" value="UniProtKB-SubCell"/>
</dbReference>
<keyword evidence="3 7" id="KW-0812">Transmembrane</keyword>
<evidence type="ECO:0000256" key="4">
    <source>
        <dbReference type="ARBA" id="ARBA00022989"/>
    </source>
</evidence>
<evidence type="ECO:0000313" key="10">
    <source>
        <dbReference type="EMBL" id="EKB50185.1"/>
    </source>
</evidence>
<name>K1L1C5_CECL9</name>